<evidence type="ECO:0000313" key="2">
    <source>
        <dbReference type="EMBL" id="MEV0706054.1"/>
    </source>
</evidence>
<dbReference type="Proteomes" id="UP001551695">
    <property type="component" value="Unassembled WGS sequence"/>
</dbReference>
<sequence length="168" mass="18661">MAEVSTTPTHHGGPPVPRITDPFAEPEQYFPSSELLSAISGHGVAAHPITRWCVDLVGIHRDSAAEGCDERLSAKRRADIIRDIDMWTNHHVPQHLNGSRLHTETIGAVIDKIARAYTRFQTEMSRHAPGDPRVHGAWHCVAELVVAYRDLAAEVVRGQRRLPDRSSD</sequence>
<protein>
    <submittedName>
        <fullName evidence="2">DUF4254 domain-containing protein</fullName>
    </submittedName>
</protein>
<evidence type="ECO:0000256" key="1">
    <source>
        <dbReference type="SAM" id="MobiDB-lite"/>
    </source>
</evidence>
<dbReference type="Pfam" id="PF14063">
    <property type="entry name" value="DUF4254"/>
    <property type="match status" value="1"/>
</dbReference>
<proteinExistence type="predicted"/>
<organism evidence="2 3">
    <name type="scientific">Nocardia aurea</name>
    <dbReference type="NCBI Taxonomy" id="2144174"/>
    <lineage>
        <taxon>Bacteria</taxon>
        <taxon>Bacillati</taxon>
        <taxon>Actinomycetota</taxon>
        <taxon>Actinomycetes</taxon>
        <taxon>Mycobacteriales</taxon>
        <taxon>Nocardiaceae</taxon>
        <taxon>Nocardia</taxon>
    </lineage>
</organism>
<accession>A0ABV3FKV8</accession>
<gene>
    <name evidence="2" type="ORF">AB0I48_00640</name>
</gene>
<evidence type="ECO:0000313" key="3">
    <source>
        <dbReference type="Proteomes" id="UP001551695"/>
    </source>
</evidence>
<dbReference type="EMBL" id="JBFAKC010000001">
    <property type="protein sequence ID" value="MEV0706054.1"/>
    <property type="molecule type" value="Genomic_DNA"/>
</dbReference>
<dbReference type="InterPro" id="IPR025350">
    <property type="entry name" value="DUF4254"/>
</dbReference>
<reference evidence="2 3" key="1">
    <citation type="submission" date="2024-06" db="EMBL/GenBank/DDBJ databases">
        <title>The Natural Products Discovery Center: Release of the First 8490 Sequenced Strains for Exploring Actinobacteria Biosynthetic Diversity.</title>
        <authorList>
            <person name="Kalkreuter E."/>
            <person name="Kautsar S.A."/>
            <person name="Yang D."/>
            <person name="Bader C.D."/>
            <person name="Teijaro C.N."/>
            <person name="Fluegel L."/>
            <person name="Davis C.M."/>
            <person name="Simpson J.R."/>
            <person name="Lauterbach L."/>
            <person name="Steele A.D."/>
            <person name="Gui C."/>
            <person name="Meng S."/>
            <person name="Li G."/>
            <person name="Viehrig K."/>
            <person name="Ye F."/>
            <person name="Su P."/>
            <person name="Kiefer A.F."/>
            <person name="Nichols A."/>
            <person name="Cepeda A.J."/>
            <person name="Yan W."/>
            <person name="Fan B."/>
            <person name="Jiang Y."/>
            <person name="Adhikari A."/>
            <person name="Zheng C.-J."/>
            <person name="Schuster L."/>
            <person name="Cowan T.M."/>
            <person name="Smanski M.J."/>
            <person name="Chevrette M.G."/>
            <person name="De Carvalho L.P.S."/>
            <person name="Shen B."/>
        </authorList>
    </citation>
    <scope>NUCLEOTIDE SEQUENCE [LARGE SCALE GENOMIC DNA]</scope>
    <source>
        <strain evidence="2 3">NPDC050403</strain>
    </source>
</reference>
<feature type="compositionally biased region" description="Low complexity" evidence="1">
    <location>
        <begin position="1"/>
        <end position="13"/>
    </location>
</feature>
<dbReference type="RefSeq" id="WP_357779054.1">
    <property type="nucleotide sequence ID" value="NZ_JBFAKC010000001.1"/>
</dbReference>
<comment type="caution">
    <text evidence="2">The sequence shown here is derived from an EMBL/GenBank/DDBJ whole genome shotgun (WGS) entry which is preliminary data.</text>
</comment>
<keyword evidence="3" id="KW-1185">Reference proteome</keyword>
<name>A0ABV3FKV8_9NOCA</name>
<feature type="region of interest" description="Disordered" evidence="1">
    <location>
        <begin position="1"/>
        <end position="24"/>
    </location>
</feature>